<comment type="subcellular location">
    <subcellularLocation>
        <location evidence="1">Cell membrane</location>
        <topology evidence="1">Multi-pass membrane protein</topology>
    </subcellularLocation>
</comment>
<dbReference type="GO" id="GO:0005886">
    <property type="term" value="C:plasma membrane"/>
    <property type="evidence" value="ECO:0007669"/>
    <property type="project" value="UniProtKB-SubCell"/>
</dbReference>
<dbReference type="Proteomes" id="UP000572680">
    <property type="component" value="Unassembled WGS sequence"/>
</dbReference>
<evidence type="ECO:0000313" key="7">
    <source>
        <dbReference type="EMBL" id="MBA8954163.1"/>
    </source>
</evidence>
<dbReference type="EMBL" id="JACJIA010000008">
    <property type="protein sequence ID" value="MBA8954163.1"/>
    <property type="molecule type" value="Genomic_DNA"/>
</dbReference>
<feature type="transmembrane region" description="Helical" evidence="6">
    <location>
        <begin position="162"/>
        <end position="186"/>
    </location>
</feature>
<proteinExistence type="predicted"/>
<gene>
    <name evidence="7" type="ORF">HNR61_005817</name>
</gene>
<dbReference type="PIRSF" id="PIRSF006324">
    <property type="entry name" value="LeuE"/>
    <property type="match status" value="1"/>
</dbReference>
<keyword evidence="8" id="KW-1185">Reference proteome</keyword>
<accession>A0A7W3QPG8</accession>
<keyword evidence="3 6" id="KW-0812">Transmembrane</keyword>
<evidence type="ECO:0000256" key="4">
    <source>
        <dbReference type="ARBA" id="ARBA00022989"/>
    </source>
</evidence>
<keyword evidence="2" id="KW-1003">Cell membrane</keyword>
<evidence type="ECO:0000256" key="1">
    <source>
        <dbReference type="ARBA" id="ARBA00004651"/>
    </source>
</evidence>
<feature type="transmembrane region" description="Helical" evidence="6">
    <location>
        <begin position="198"/>
        <end position="216"/>
    </location>
</feature>
<reference evidence="7 8" key="1">
    <citation type="submission" date="2020-08" db="EMBL/GenBank/DDBJ databases">
        <title>Genomic Encyclopedia of Type Strains, Phase IV (KMG-IV): sequencing the most valuable type-strain genomes for metagenomic binning, comparative biology and taxonomic classification.</title>
        <authorList>
            <person name="Goeker M."/>
        </authorList>
    </citation>
    <scope>NUCLEOTIDE SEQUENCE [LARGE SCALE GENOMIC DNA]</scope>
    <source>
        <strain evidence="7 8">DSM 44197</strain>
    </source>
</reference>
<organism evidence="7 8">
    <name type="scientific">Actinomadura namibiensis</name>
    <dbReference type="NCBI Taxonomy" id="182080"/>
    <lineage>
        <taxon>Bacteria</taxon>
        <taxon>Bacillati</taxon>
        <taxon>Actinomycetota</taxon>
        <taxon>Actinomycetes</taxon>
        <taxon>Streptosporangiales</taxon>
        <taxon>Thermomonosporaceae</taxon>
        <taxon>Actinomadura</taxon>
    </lineage>
</organism>
<feature type="transmembrane region" description="Helical" evidence="6">
    <location>
        <begin position="6"/>
        <end position="29"/>
    </location>
</feature>
<sequence length="218" mass="23199">MTVFDTLLLFALASLLVSMAPGPTTVVIIRQSIDAGRPAGIATVLGNETGWLAWCLAAAFGLSALLLASRLAYDVLRVAGAAVLIWFGVQALLRARRSIRRDASDGTGGTGGTSATPRRRSRWRCYRMGLLTNLANPKAGVFALSFLPQFVPDGAPVLPTLLLLAAASTLIDLAWYLGVVVAVCQVRRLFQRPAVRRRVEYLSGVVLVALGVRLAVGD</sequence>
<evidence type="ECO:0000256" key="6">
    <source>
        <dbReference type="SAM" id="Phobius"/>
    </source>
</evidence>
<dbReference type="AlphaFoldDB" id="A0A7W3QPG8"/>
<feature type="transmembrane region" description="Helical" evidence="6">
    <location>
        <begin position="50"/>
        <end position="69"/>
    </location>
</feature>
<dbReference type="InterPro" id="IPR001123">
    <property type="entry name" value="LeuE-type"/>
</dbReference>
<dbReference type="PANTHER" id="PTHR30086:SF20">
    <property type="entry name" value="ARGININE EXPORTER PROTEIN ARGO-RELATED"/>
    <property type="match status" value="1"/>
</dbReference>
<protein>
    <submittedName>
        <fullName evidence="7">Threonine/homoserine/homoserine lactone efflux protein</fullName>
    </submittedName>
</protein>
<keyword evidence="4 6" id="KW-1133">Transmembrane helix</keyword>
<dbReference type="RefSeq" id="WP_312898140.1">
    <property type="nucleotide sequence ID" value="NZ_BAAALP010000001.1"/>
</dbReference>
<feature type="transmembrane region" description="Helical" evidence="6">
    <location>
        <begin position="75"/>
        <end position="93"/>
    </location>
</feature>
<evidence type="ECO:0000313" key="8">
    <source>
        <dbReference type="Proteomes" id="UP000572680"/>
    </source>
</evidence>
<evidence type="ECO:0000256" key="2">
    <source>
        <dbReference type="ARBA" id="ARBA00022475"/>
    </source>
</evidence>
<name>A0A7W3QPG8_ACTNM</name>
<evidence type="ECO:0000256" key="5">
    <source>
        <dbReference type="ARBA" id="ARBA00023136"/>
    </source>
</evidence>
<dbReference type="PANTHER" id="PTHR30086">
    <property type="entry name" value="ARGININE EXPORTER PROTEIN ARGO"/>
    <property type="match status" value="1"/>
</dbReference>
<evidence type="ECO:0000256" key="3">
    <source>
        <dbReference type="ARBA" id="ARBA00022692"/>
    </source>
</evidence>
<feature type="transmembrane region" description="Helical" evidence="6">
    <location>
        <begin position="128"/>
        <end position="150"/>
    </location>
</feature>
<dbReference type="Pfam" id="PF01810">
    <property type="entry name" value="LysE"/>
    <property type="match status" value="1"/>
</dbReference>
<keyword evidence="5 6" id="KW-0472">Membrane</keyword>
<dbReference type="GO" id="GO:0015171">
    <property type="term" value="F:amino acid transmembrane transporter activity"/>
    <property type="evidence" value="ECO:0007669"/>
    <property type="project" value="TreeGrafter"/>
</dbReference>
<comment type="caution">
    <text evidence="7">The sequence shown here is derived from an EMBL/GenBank/DDBJ whole genome shotgun (WGS) entry which is preliminary data.</text>
</comment>